<proteinExistence type="predicted"/>
<accession>A0A9P6FGL5</accession>
<dbReference type="GO" id="GO:0003676">
    <property type="term" value="F:nucleic acid binding"/>
    <property type="evidence" value="ECO:0007669"/>
    <property type="project" value="InterPro"/>
</dbReference>
<comment type="caution">
    <text evidence="2">The sequence shown here is derived from an EMBL/GenBank/DDBJ whole genome shotgun (WGS) entry which is preliminary data.</text>
</comment>
<name>A0A9P6FGL5_9FUNG</name>
<dbReference type="EMBL" id="JAAAXW010000013">
    <property type="protein sequence ID" value="KAF9550085.1"/>
    <property type="molecule type" value="Genomic_DNA"/>
</dbReference>
<dbReference type="Proteomes" id="UP000723463">
    <property type="component" value="Unassembled WGS sequence"/>
</dbReference>
<evidence type="ECO:0000313" key="2">
    <source>
        <dbReference type="EMBL" id="KAF9550085.1"/>
    </source>
</evidence>
<organism evidence="2 3">
    <name type="scientific">Mortierella hygrophila</name>
    <dbReference type="NCBI Taxonomy" id="979708"/>
    <lineage>
        <taxon>Eukaryota</taxon>
        <taxon>Fungi</taxon>
        <taxon>Fungi incertae sedis</taxon>
        <taxon>Mucoromycota</taxon>
        <taxon>Mortierellomycotina</taxon>
        <taxon>Mortierellomycetes</taxon>
        <taxon>Mortierellales</taxon>
        <taxon>Mortierellaceae</taxon>
        <taxon>Mortierella</taxon>
    </lineage>
</organism>
<dbReference type="Pfam" id="PF03184">
    <property type="entry name" value="DDE_1"/>
    <property type="match status" value="1"/>
</dbReference>
<reference evidence="2" key="1">
    <citation type="journal article" date="2020" name="Fungal Divers.">
        <title>Resolving the Mortierellaceae phylogeny through synthesis of multi-gene phylogenetics and phylogenomics.</title>
        <authorList>
            <person name="Vandepol N."/>
            <person name="Liber J."/>
            <person name="Desiro A."/>
            <person name="Na H."/>
            <person name="Kennedy M."/>
            <person name="Barry K."/>
            <person name="Grigoriev I.V."/>
            <person name="Miller A.N."/>
            <person name="O'Donnell K."/>
            <person name="Stajich J.E."/>
            <person name="Bonito G."/>
        </authorList>
    </citation>
    <scope>NUCLEOTIDE SEQUENCE</scope>
    <source>
        <strain evidence="2">NRRL 2591</strain>
    </source>
</reference>
<gene>
    <name evidence="2" type="ORF">EC957_001571</name>
</gene>
<dbReference type="InterPro" id="IPR004875">
    <property type="entry name" value="DDE_SF_endonuclease_dom"/>
</dbReference>
<dbReference type="AlphaFoldDB" id="A0A9P6FGL5"/>
<evidence type="ECO:0000313" key="3">
    <source>
        <dbReference type="Proteomes" id="UP000723463"/>
    </source>
</evidence>
<evidence type="ECO:0000259" key="1">
    <source>
        <dbReference type="Pfam" id="PF03184"/>
    </source>
</evidence>
<sequence>MVEDVIIRWLENQRSLHLLVHGKVVRNAAQVTYKIHIDSYESVDSEGGDKSGTKTDRGCRVSILFCINASGTSPALADDDAWDSLRLLVIGKNIARGVEDESLRMNIRKTSKEWMNRNLNPLFFYSIPAQAHNSADMRDANNNVPWKFLHIRRLPVNSTSVSQPLDAGVISVFKRAMLNLVWDSISLVRTADISSTITNGKGWSLIPYTWDQLKPSILWNCFAKTNVLSAKKSEQLRQRRRSAEEQREHIRYQHRGILLEERRAHFEN</sequence>
<feature type="domain" description="DDE-1" evidence="1">
    <location>
        <begin position="149"/>
        <end position="222"/>
    </location>
</feature>
<protein>
    <recommendedName>
        <fullName evidence="1">DDE-1 domain-containing protein</fullName>
    </recommendedName>
</protein>
<keyword evidence="3" id="KW-1185">Reference proteome</keyword>